<evidence type="ECO:0000259" key="1">
    <source>
        <dbReference type="PROSITE" id="PS51750"/>
    </source>
</evidence>
<dbReference type="RefSeq" id="WP_344962782.1">
    <property type="nucleotide sequence ID" value="NZ_BAABDS010000010.1"/>
</dbReference>
<name>A0ABP7DDM8_9GAMM</name>
<evidence type="ECO:0000313" key="3">
    <source>
        <dbReference type="Proteomes" id="UP001501479"/>
    </source>
</evidence>
<dbReference type="PROSITE" id="PS51750">
    <property type="entry name" value="BRO_N"/>
    <property type="match status" value="1"/>
</dbReference>
<dbReference type="Proteomes" id="UP001501479">
    <property type="component" value="Unassembled WGS sequence"/>
</dbReference>
<dbReference type="InterPro" id="IPR005039">
    <property type="entry name" value="Ant_C"/>
</dbReference>
<dbReference type="PANTHER" id="PTHR36180:SF2">
    <property type="entry name" value="BRO FAMILY PROTEIN"/>
    <property type="match status" value="1"/>
</dbReference>
<dbReference type="EMBL" id="BAABDS010000010">
    <property type="protein sequence ID" value="GAA3704187.1"/>
    <property type="molecule type" value="Genomic_DNA"/>
</dbReference>
<reference evidence="3" key="1">
    <citation type="journal article" date="2019" name="Int. J. Syst. Evol. Microbiol.">
        <title>The Global Catalogue of Microorganisms (GCM) 10K type strain sequencing project: providing services to taxonomists for standard genome sequencing and annotation.</title>
        <authorList>
            <consortium name="The Broad Institute Genomics Platform"/>
            <consortium name="The Broad Institute Genome Sequencing Center for Infectious Disease"/>
            <person name="Wu L."/>
            <person name="Ma J."/>
        </authorList>
    </citation>
    <scope>NUCLEOTIDE SEQUENCE [LARGE SCALE GENOMIC DNA]</scope>
    <source>
        <strain evidence="3">JCM 17329</strain>
    </source>
</reference>
<comment type="caution">
    <text evidence="2">The sequence shown here is derived from an EMBL/GenBank/DDBJ whole genome shotgun (WGS) entry which is preliminary data.</text>
</comment>
<dbReference type="Pfam" id="PF03374">
    <property type="entry name" value="ANT"/>
    <property type="match status" value="1"/>
</dbReference>
<feature type="domain" description="Bro-N" evidence="1">
    <location>
        <begin position="1"/>
        <end position="103"/>
    </location>
</feature>
<keyword evidence="3" id="KW-1185">Reference proteome</keyword>
<gene>
    <name evidence="2" type="ORF">GCM10022421_08770</name>
</gene>
<accession>A0ABP7DDM8</accession>
<organism evidence="2 3">
    <name type="scientific">Oceanisphaera sediminis</name>
    <dbReference type="NCBI Taxonomy" id="981381"/>
    <lineage>
        <taxon>Bacteria</taxon>
        <taxon>Pseudomonadati</taxon>
        <taxon>Pseudomonadota</taxon>
        <taxon>Gammaproteobacteria</taxon>
        <taxon>Aeromonadales</taxon>
        <taxon>Aeromonadaceae</taxon>
        <taxon>Oceanisphaera</taxon>
    </lineage>
</organism>
<sequence>MSELMGFSFGNSPVRVIEQNGEPWFVAKDVAEALGYAKPRNAIAEHCKGASIQGVLTTGGMQSMTVIPERDLYRLIMRSKLPSAERFEEWVVGTVLPSVRKHGGYVAGQEHDTDPALIMAKALQVADSVIKESAAKLAQAEQVIAAATPKVAFVDRYVDASGLQNISNVAKMLNYGPIKFSRLLESDKVLYRCGGALVPKQEFIDKGLFALKTGEAHGHSWMQTKVTARGVGWLAQRYATEVMGA</sequence>
<dbReference type="SMART" id="SM01040">
    <property type="entry name" value="Bro-N"/>
    <property type="match status" value="1"/>
</dbReference>
<protein>
    <submittedName>
        <fullName evidence="2">Phage antirepressor Ant</fullName>
    </submittedName>
</protein>
<proteinExistence type="predicted"/>
<dbReference type="PANTHER" id="PTHR36180">
    <property type="entry name" value="DNA-BINDING PROTEIN-RELATED-RELATED"/>
    <property type="match status" value="1"/>
</dbReference>
<evidence type="ECO:0000313" key="2">
    <source>
        <dbReference type="EMBL" id="GAA3704187.1"/>
    </source>
</evidence>
<dbReference type="InterPro" id="IPR003497">
    <property type="entry name" value="BRO_N_domain"/>
</dbReference>
<dbReference type="Pfam" id="PF02498">
    <property type="entry name" value="Bro-N"/>
    <property type="match status" value="1"/>
</dbReference>